<accession>A0A106Q4J6</accession>
<proteinExistence type="predicted"/>
<gene>
    <name evidence="2" type="ORF">WL29_00220</name>
</gene>
<evidence type="ECO:0000259" key="1">
    <source>
        <dbReference type="Pfam" id="PF03466"/>
    </source>
</evidence>
<evidence type="ECO:0000313" key="3">
    <source>
        <dbReference type="Proteomes" id="UP000060630"/>
    </source>
</evidence>
<feature type="domain" description="LysR substrate-binding" evidence="1">
    <location>
        <begin position="1"/>
        <end position="62"/>
    </location>
</feature>
<protein>
    <recommendedName>
        <fullName evidence="1">LysR substrate-binding domain-containing protein</fullName>
    </recommendedName>
</protein>
<dbReference type="Gene3D" id="3.40.190.10">
    <property type="entry name" value="Periplasmic binding protein-like II"/>
    <property type="match status" value="2"/>
</dbReference>
<dbReference type="InterPro" id="IPR005119">
    <property type="entry name" value="LysR_subst-bd"/>
</dbReference>
<dbReference type="EMBL" id="LPHD01000111">
    <property type="protein sequence ID" value="KWA79986.1"/>
    <property type="molecule type" value="Genomic_DNA"/>
</dbReference>
<comment type="caution">
    <text evidence="2">The sequence shown here is derived from an EMBL/GenBank/DDBJ whole genome shotgun (WGS) entry which is preliminary data.</text>
</comment>
<sequence length="68" mass="7005">MLALVAAGMGIGLIPAEAASALPSNVLARPLDLGRHRSGVGLAWTDLDSPVKRAFVDAIEQVVPSADR</sequence>
<name>A0A106Q4J6_9BURK</name>
<dbReference type="SUPFAM" id="SSF53850">
    <property type="entry name" value="Periplasmic binding protein-like II"/>
    <property type="match status" value="1"/>
</dbReference>
<dbReference type="Proteomes" id="UP000060630">
    <property type="component" value="Unassembled WGS sequence"/>
</dbReference>
<dbReference type="AlphaFoldDB" id="A0A106Q4J6"/>
<evidence type="ECO:0000313" key="2">
    <source>
        <dbReference type="EMBL" id="KWA79986.1"/>
    </source>
</evidence>
<reference evidence="2 3" key="1">
    <citation type="submission" date="2015-11" db="EMBL/GenBank/DDBJ databases">
        <title>Expanding the genomic diversity of Burkholderia species for the development of highly accurate diagnostics.</title>
        <authorList>
            <person name="Sahl J."/>
            <person name="Keim P."/>
            <person name="Wagner D."/>
        </authorList>
    </citation>
    <scope>NUCLEOTIDE SEQUENCE [LARGE SCALE GENOMIC DNA]</scope>
    <source>
        <strain evidence="2 3">MSMB2087WGS</strain>
    </source>
</reference>
<dbReference type="Pfam" id="PF03466">
    <property type="entry name" value="LysR_substrate"/>
    <property type="match status" value="1"/>
</dbReference>
<organism evidence="2 3">
    <name type="scientific">Burkholderia ubonensis</name>
    <dbReference type="NCBI Taxonomy" id="101571"/>
    <lineage>
        <taxon>Bacteria</taxon>
        <taxon>Pseudomonadati</taxon>
        <taxon>Pseudomonadota</taxon>
        <taxon>Betaproteobacteria</taxon>
        <taxon>Burkholderiales</taxon>
        <taxon>Burkholderiaceae</taxon>
        <taxon>Burkholderia</taxon>
        <taxon>Burkholderia cepacia complex</taxon>
    </lineage>
</organism>